<keyword evidence="3" id="KW-0808">Transferase</keyword>
<feature type="compositionally biased region" description="Polar residues" evidence="10">
    <location>
        <begin position="128"/>
        <end position="140"/>
    </location>
</feature>
<gene>
    <name evidence="13" type="ORF">CKAN_00500400</name>
</gene>
<dbReference type="STRING" id="337451.A0A443NDF3"/>
<keyword evidence="8" id="KW-0804">Transcription</keyword>
<organism evidence="13 14">
    <name type="scientific">Cinnamomum micranthum f. kanehirae</name>
    <dbReference type="NCBI Taxonomy" id="337451"/>
    <lineage>
        <taxon>Eukaryota</taxon>
        <taxon>Viridiplantae</taxon>
        <taxon>Streptophyta</taxon>
        <taxon>Embryophyta</taxon>
        <taxon>Tracheophyta</taxon>
        <taxon>Spermatophyta</taxon>
        <taxon>Magnoliopsida</taxon>
        <taxon>Magnoliidae</taxon>
        <taxon>Laurales</taxon>
        <taxon>Lauraceae</taxon>
        <taxon>Cinnamomum</taxon>
    </lineage>
</organism>
<evidence type="ECO:0000256" key="5">
    <source>
        <dbReference type="ARBA" id="ARBA00022771"/>
    </source>
</evidence>
<dbReference type="GO" id="GO:0006513">
    <property type="term" value="P:protein monoubiquitination"/>
    <property type="evidence" value="ECO:0007669"/>
    <property type="project" value="TreeGrafter"/>
</dbReference>
<dbReference type="Gene3D" id="3.30.40.10">
    <property type="entry name" value="Zinc/RING finger domain, C3HC4 (zinc finger)"/>
    <property type="match status" value="1"/>
</dbReference>
<feature type="compositionally biased region" description="Low complexity" evidence="10">
    <location>
        <begin position="22"/>
        <end position="35"/>
    </location>
</feature>
<dbReference type="InterPro" id="IPR013083">
    <property type="entry name" value="Znf_RING/FYVE/PHD"/>
</dbReference>
<dbReference type="Pfam" id="PF01480">
    <property type="entry name" value="PWI"/>
    <property type="match status" value="1"/>
</dbReference>
<feature type="region of interest" description="Disordered" evidence="10">
    <location>
        <begin position="117"/>
        <end position="149"/>
    </location>
</feature>
<dbReference type="OrthoDB" id="5600418at2759"/>
<evidence type="ECO:0000313" key="13">
    <source>
        <dbReference type="EMBL" id="RWR76557.1"/>
    </source>
</evidence>
<dbReference type="AlphaFoldDB" id="A0A443NDF3"/>
<evidence type="ECO:0000256" key="4">
    <source>
        <dbReference type="ARBA" id="ARBA00022723"/>
    </source>
</evidence>
<comment type="catalytic activity">
    <reaction evidence="1">
        <text>S-ubiquitinyl-[E2 ubiquitin-conjugating enzyme]-L-cysteine + [acceptor protein]-L-lysine = [E2 ubiquitin-conjugating enzyme]-L-cysteine + N(6)-ubiquitinyl-[acceptor protein]-L-lysine.</text>
        <dbReference type="EC" id="2.3.2.27"/>
    </reaction>
</comment>
<dbReference type="PROSITE" id="PS00518">
    <property type="entry name" value="ZF_RING_1"/>
    <property type="match status" value="1"/>
</dbReference>
<evidence type="ECO:0000256" key="3">
    <source>
        <dbReference type="ARBA" id="ARBA00022679"/>
    </source>
</evidence>
<dbReference type="InterPro" id="IPR001841">
    <property type="entry name" value="Znf_RING"/>
</dbReference>
<protein>
    <recommendedName>
        <fullName evidence="2">RING-type E3 ubiquitin transferase</fullName>
        <ecNumber evidence="2">2.3.2.27</ecNumber>
    </recommendedName>
</protein>
<feature type="domain" description="RING-type" evidence="12">
    <location>
        <begin position="56"/>
        <end position="97"/>
    </location>
</feature>
<sequence>MPFSQHHVPIFALLLISVPASRGMSPSSSRSRVSPTKTPKSPISTRIIKSIRHNSCPICLTRIETRKAAVIDTCMHAYCIDCIRKWSNLKRNCPLCNSRFNQLFFNISISTGNYNKLRLPNPKDEQNTKSQSQRGFQSNGAEFGGRRSIPHRSLASRSRQLPWRRSFGESRSRDDFRSRVLRWRASVYEQRLQAVPILLHSRAFSHVRNGFEKGRVEQRIRPWIDRELKAILGDSDPSVVVHLVASLWVSSIEEKNGDPSVGVCGKGEFVEKLRPFLHDRTDMFWHELRCFAESPFTMETYDSVVEYRRLGLAQGVET</sequence>
<keyword evidence="6" id="KW-0862">Zinc</keyword>
<evidence type="ECO:0000256" key="8">
    <source>
        <dbReference type="ARBA" id="ARBA00023163"/>
    </source>
</evidence>
<dbReference type="GO" id="GO:0008270">
    <property type="term" value="F:zinc ion binding"/>
    <property type="evidence" value="ECO:0007669"/>
    <property type="project" value="UniProtKB-KW"/>
</dbReference>
<evidence type="ECO:0000256" key="9">
    <source>
        <dbReference type="PROSITE-ProRule" id="PRU00175"/>
    </source>
</evidence>
<dbReference type="EC" id="2.3.2.27" evidence="2"/>
<dbReference type="SMART" id="SM00184">
    <property type="entry name" value="RING"/>
    <property type="match status" value="1"/>
</dbReference>
<evidence type="ECO:0000256" key="7">
    <source>
        <dbReference type="ARBA" id="ARBA00023015"/>
    </source>
</evidence>
<dbReference type="EMBL" id="QPKB01000002">
    <property type="protein sequence ID" value="RWR76557.1"/>
    <property type="molecule type" value="Genomic_DNA"/>
</dbReference>
<dbReference type="GO" id="GO:0061630">
    <property type="term" value="F:ubiquitin protein ligase activity"/>
    <property type="evidence" value="ECO:0007669"/>
    <property type="project" value="UniProtKB-EC"/>
</dbReference>
<name>A0A443NDF3_9MAGN</name>
<comment type="caution">
    <text evidence="13">The sequence shown here is derived from an EMBL/GenBank/DDBJ whole genome shotgun (WGS) entry which is preliminary data.</text>
</comment>
<keyword evidence="5 9" id="KW-0863">Zinc-finger</keyword>
<reference evidence="13 14" key="1">
    <citation type="journal article" date="2019" name="Nat. Plants">
        <title>Stout camphor tree genome fills gaps in understanding of flowering plant genome evolution.</title>
        <authorList>
            <person name="Chaw S.M."/>
            <person name="Liu Y.C."/>
            <person name="Wu Y.W."/>
            <person name="Wang H.Y."/>
            <person name="Lin C.I."/>
            <person name="Wu C.S."/>
            <person name="Ke H.M."/>
            <person name="Chang L.Y."/>
            <person name="Hsu C.Y."/>
            <person name="Yang H.T."/>
            <person name="Sudianto E."/>
            <person name="Hsu M.H."/>
            <person name="Wu K.P."/>
            <person name="Wang L.N."/>
            <person name="Leebens-Mack J.H."/>
            <person name="Tsai I.J."/>
        </authorList>
    </citation>
    <scope>NUCLEOTIDE SEQUENCE [LARGE SCALE GENOMIC DNA]</scope>
    <source>
        <strain evidence="14">cv. Chaw 1501</strain>
        <tissue evidence="13">Young leaves</tissue>
    </source>
</reference>
<keyword evidence="14" id="KW-1185">Reference proteome</keyword>
<keyword evidence="7" id="KW-0805">Transcription regulation</keyword>
<dbReference type="InterPro" id="IPR058746">
    <property type="entry name" value="Znf_RING-type_Topors"/>
</dbReference>
<dbReference type="PANTHER" id="PTHR46077:SF1">
    <property type="entry name" value="TOP1 BINDING ARGININE_SERINE RICH PROTEIN, E3 UBIQUITIN LIGASE"/>
    <property type="match status" value="1"/>
</dbReference>
<evidence type="ECO:0000256" key="1">
    <source>
        <dbReference type="ARBA" id="ARBA00000900"/>
    </source>
</evidence>
<accession>A0A443NDF3</accession>
<evidence type="ECO:0000256" key="6">
    <source>
        <dbReference type="ARBA" id="ARBA00022833"/>
    </source>
</evidence>
<dbReference type="PROSITE" id="PS50089">
    <property type="entry name" value="ZF_RING_2"/>
    <property type="match status" value="1"/>
</dbReference>
<keyword evidence="11" id="KW-0732">Signal</keyword>
<dbReference type="Pfam" id="PF13639">
    <property type="entry name" value="zf-RING_2"/>
    <property type="match status" value="1"/>
</dbReference>
<dbReference type="PANTHER" id="PTHR46077">
    <property type="entry name" value="E3 UBIQUITIN-PROTEIN LIGASE TOPORS"/>
    <property type="match status" value="1"/>
</dbReference>
<dbReference type="InterPro" id="IPR002483">
    <property type="entry name" value="PWI_dom"/>
</dbReference>
<feature type="signal peptide" evidence="11">
    <location>
        <begin position="1"/>
        <end position="23"/>
    </location>
</feature>
<keyword evidence="4" id="KW-0479">Metal-binding</keyword>
<dbReference type="InterPro" id="IPR017907">
    <property type="entry name" value="Znf_RING_CS"/>
</dbReference>
<evidence type="ECO:0000256" key="2">
    <source>
        <dbReference type="ARBA" id="ARBA00012483"/>
    </source>
</evidence>
<evidence type="ECO:0000256" key="11">
    <source>
        <dbReference type="SAM" id="SignalP"/>
    </source>
</evidence>
<proteinExistence type="predicted"/>
<evidence type="ECO:0000313" key="14">
    <source>
        <dbReference type="Proteomes" id="UP000283530"/>
    </source>
</evidence>
<dbReference type="GO" id="GO:0000209">
    <property type="term" value="P:protein polyubiquitination"/>
    <property type="evidence" value="ECO:0007669"/>
    <property type="project" value="TreeGrafter"/>
</dbReference>
<evidence type="ECO:0000259" key="12">
    <source>
        <dbReference type="PROSITE" id="PS50089"/>
    </source>
</evidence>
<feature type="region of interest" description="Disordered" evidence="10">
    <location>
        <begin position="22"/>
        <end position="43"/>
    </location>
</feature>
<evidence type="ECO:0000256" key="10">
    <source>
        <dbReference type="SAM" id="MobiDB-lite"/>
    </source>
</evidence>
<dbReference type="Proteomes" id="UP000283530">
    <property type="component" value="Unassembled WGS sequence"/>
</dbReference>
<dbReference type="SUPFAM" id="SSF57850">
    <property type="entry name" value="RING/U-box"/>
    <property type="match status" value="1"/>
</dbReference>
<dbReference type="CDD" id="cd16574">
    <property type="entry name" value="RING-HC_Topors"/>
    <property type="match status" value="1"/>
</dbReference>
<feature type="chain" id="PRO_5019388360" description="RING-type E3 ubiquitin transferase" evidence="11">
    <location>
        <begin position="24"/>
        <end position="318"/>
    </location>
</feature>